<organism evidence="3 5">
    <name type="scientific">Acidithiobacillus caldus</name>
    <dbReference type="NCBI Taxonomy" id="33059"/>
    <lineage>
        <taxon>Bacteria</taxon>
        <taxon>Pseudomonadati</taxon>
        <taxon>Pseudomonadota</taxon>
        <taxon>Acidithiobacillia</taxon>
        <taxon>Acidithiobacillales</taxon>
        <taxon>Acidithiobacillaceae</taxon>
        <taxon>Acidithiobacillus</taxon>
    </lineage>
</organism>
<dbReference type="GeneID" id="92932406"/>
<evidence type="ECO:0000256" key="1">
    <source>
        <dbReference type="SAM" id="Phobius"/>
    </source>
</evidence>
<evidence type="ECO:0000313" key="3">
    <source>
        <dbReference type="EMBL" id="OFC60088.1"/>
    </source>
</evidence>
<keyword evidence="1" id="KW-0812">Transmembrane</keyword>
<sequence length="117" mass="13428">MGTSTALTIIAVCMLLILLILAVTAGVVVRTFLRLERVLARVEQDLSPALFELKTAVHQVQHLIKLGGRQVERVDASLRYVDRELRESVDTLVLPLREIGLWYRAVRVGLRYFFRRR</sequence>
<evidence type="ECO:0000313" key="4">
    <source>
        <dbReference type="Proteomes" id="UP000175616"/>
    </source>
</evidence>
<protein>
    <recommendedName>
        <fullName evidence="6">DUF948 domain-containing protein</fullName>
    </recommendedName>
</protein>
<dbReference type="AlphaFoldDB" id="A0A1E7YVD1"/>
<comment type="caution">
    <text evidence="3">The sequence shown here is derived from an EMBL/GenBank/DDBJ whole genome shotgun (WGS) entry which is preliminary data.</text>
</comment>
<proteinExistence type="predicted"/>
<feature type="transmembrane region" description="Helical" evidence="1">
    <location>
        <begin position="6"/>
        <end position="29"/>
    </location>
</feature>
<dbReference type="Proteomes" id="UP000175707">
    <property type="component" value="Unassembled WGS sequence"/>
</dbReference>
<dbReference type="EMBL" id="LZYE01000138">
    <property type="protein sequence ID" value="OFC36682.1"/>
    <property type="molecule type" value="Genomic_DNA"/>
</dbReference>
<evidence type="ECO:0000313" key="2">
    <source>
        <dbReference type="EMBL" id="OFC36682.1"/>
    </source>
</evidence>
<dbReference type="RefSeq" id="WP_014003453.1">
    <property type="nucleotide sequence ID" value="NZ_CP026328.2"/>
</dbReference>
<evidence type="ECO:0008006" key="6">
    <source>
        <dbReference type="Google" id="ProtNLM"/>
    </source>
</evidence>
<evidence type="ECO:0000313" key="5">
    <source>
        <dbReference type="Proteomes" id="UP000175707"/>
    </source>
</evidence>
<dbReference type="OMA" id="RELGLWY"/>
<keyword evidence="1" id="KW-1133">Transmembrane helix</keyword>
<name>A0A1E7YVD1_9PROT</name>
<dbReference type="EMBL" id="LZYH01000542">
    <property type="protein sequence ID" value="OFC60088.1"/>
    <property type="molecule type" value="Genomic_DNA"/>
</dbReference>
<dbReference type="Proteomes" id="UP000175616">
    <property type="component" value="Unassembled WGS sequence"/>
</dbReference>
<keyword evidence="1" id="KW-0472">Membrane</keyword>
<accession>A0A1E7YVD1</accession>
<reference evidence="4 5" key="1">
    <citation type="submission" date="2016-06" db="EMBL/GenBank/DDBJ databases">
        <title>Gene turnover analysis identifies the evolutionary adaptation of the extremophile Acidithiobacillus caldus.</title>
        <authorList>
            <person name="Zhang X."/>
        </authorList>
    </citation>
    <scope>NUCLEOTIDE SEQUENCE [LARGE SCALE GENOMIC DNA]</scope>
    <source>
        <strain evidence="2 4">DX</strain>
        <strain evidence="3 5">S1</strain>
    </source>
</reference>
<gene>
    <name evidence="2" type="ORF">BAE27_05640</name>
    <name evidence="3" type="ORF">BAE30_08310</name>
</gene>